<dbReference type="EMBL" id="CM023473">
    <property type="protein sequence ID" value="KAH7954340.1"/>
    <property type="molecule type" value="Genomic_DNA"/>
</dbReference>
<accession>A0ACB8CYP0</accession>
<evidence type="ECO:0000313" key="2">
    <source>
        <dbReference type="Proteomes" id="UP000821865"/>
    </source>
</evidence>
<sequence length="406" mass="46258">MSKQVQIRLQLPRQDSSSCGPHVQWRKSPLPLAPQPRNITTNSFENLAITKLTEWPTEADCCYQMTNTSPWIPLLDQCDHSKPVNFRHIIHEGCQVTKLGWDEPGGGEVFRVLGSQADRLVRVLRLRESEVPWHTSRLRVARELSNLKDSVDNRTSAFFVEARNCLVRDRYPRLLSNAPMESVDQFLQCAVRTSPDEPELIIDYLVTEMQPGWSPLPKYKLSDPHQAVSVLAQACWALAVAEVELEFEHRLPSAGAVLVRPTRSPRVEFTLRGHIVRIPSAGLKVRLQRLQLARMRTGTRIEHTDFARFHEFVRVKEEVAMCARIADLLRKRPTKFEPLTNVLWLQHLAEWLAFQYTDASTILSHWHGVLAASCSAEHATIGSRRSRTLSGRTSPQATKEVGRISY</sequence>
<proteinExistence type="predicted"/>
<reference evidence="1" key="1">
    <citation type="submission" date="2020-05" db="EMBL/GenBank/DDBJ databases">
        <title>Large-scale comparative analyses of tick genomes elucidate their genetic diversity and vector capacities.</title>
        <authorList>
            <person name="Jia N."/>
            <person name="Wang J."/>
            <person name="Shi W."/>
            <person name="Du L."/>
            <person name="Sun Y."/>
            <person name="Zhan W."/>
            <person name="Jiang J."/>
            <person name="Wang Q."/>
            <person name="Zhang B."/>
            <person name="Ji P."/>
            <person name="Sakyi L.B."/>
            <person name="Cui X."/>
            <person name="Yuan T."/>
            <person name="Jiang B."/>
            <person name="Yang W."/>
            <person name="Lam T.T.-Y."/>
            <person name="Chang Q."/>
            <person name="Ding S."/>
            <person name="Wang X."/>
            <person name="Zhu J."/>
            <person name="Ruan X."/>
            <person name="Zhao L."/>
            <person name="Wei J."/>
            <person name="Que T."/>
            <person name="Du C."/>
            <person name="Cheng J."/>
            <person name="Dai P."/>
            <person name="Han X."/>
            <person name="Huang E."/>
            <person name="Gao Y."/>
            <person name="Liu J."/>
            <person name="Shao H."/>
            <person name="Ye R."/>
            <person name="Li L."/>
            <person name="Wei W."/>
            <person name="Wang X."/>
            <person name="Wang C."/>
            <person name="Yang T."/>
            <person name="Huo Q."/>
            <person name="Li W."/>
            <person name="Guo W."/>
            <person name="Chen H."/>
            <person name="Zhou L."/>
            <person name="Ni X."/>
            <person name="Tian J."/>
            <person name="Zhou Y."/>
            <person name="Sheng Y."/>
            <person name="Liu T."/>
            <person name="Pan Y."/>
            <person name="Xia L."/>
            <person name="Li J."/>
            <person name="Zhao F."/>
            <person name="Cao W."/>
        </authorList>
    </citation>
    <scope>NUCLEOTIDE SEQUENCE</scope>
    <source>
        <strain evidence="1">Dsil-2018</strain>
    </source>
</reference>
<dbReference type="Proteomes" id="UP000821865">
    <property type="component" value="Chromosome 4"/>
</dbReference>
<comment type="caution">
    <text evidence="1">The sequence shown here is derived from an EMBL/GenBank/DDBJ whole genome shotgun (WGS) entry which is preliminary data.</text>
</comment>
<keyword evidence="2" id="KW-1185">Reference proteome</keyword>
<name>A0ACB8CYP0_DERSI</name>
<organism evidence="1 2">
    <name type="scientific">Dermacentor silvarum</name>
    <name type="common">Tick</name>
    <dbReference type="NCBI Taxonomy" id="543639"/>
    <lineage>
        <taxon>Eukaryota</taxon>
        <taxon>Metazoa</taxon>
        <taxon>Ecdysozoa</taxon>
        <taxon>Arthropoda</taxon>
        <taxon>Chelicerata</taxon>
        <taxon>Arachnida</taxon>
        <taxon>Acari</taxon>
        <taxon>Parasitiformes</taxon>
        <taxon>Ixodida</taxon>
        <taxon>Ixodoidea</taxon>
        <taxon>Ixodidae</taxon>
        <taxon>Rhipicephalinae</taxon>
        <taxon>Dermacentor</taxon>
    </lineage>
</organism>
<evidence type="ECO:0000313" key="1">
    <source>
        <dbReference type="EMBL" id="KAH7954340.1"/>
    </source>
</evidence>
<protein>
    <submittedName>
        <fullName evidence="1">Uncharacterized protein</fullName>
    </submittedName>
</protein>
<gene>
    <name evidence="1" type="ORF">HPB49_017841</name>
</gene>